<evidence type="ECO:0000313" key="2">
    <source>
        <dbReference type="EMBL" id="KAB1062837.1"/>
    </source>
</evidence>
<dbReference type="RefSeq" id="WP_151169460.1">
    <property type="nucleotide sequence ID" value="NZ_WACR01000010.1"/>
</dbReference>
<dbReference type="NCBIfam" id="TIGR04183">
    <property type="entry name" value="Por_Secre_tail"/>
    <property type="match status" value="1"/>
</dbReference>
<dbReference type="OrthoDB" id="1122807at2"/>
<keyword evidence="3" id="KW-1185">Reference proteome</keyword>
<sequence>MRFILLITGLLSLQTLRSQEDIKVLTYNLMLYRSTIGQCDYSNNDPAQKEDNLKTVIQYANPDVVVFQEIGNSQGNILDLLDNSLNTDGETKYTYTTYAGSSSLINHCFFNENKIGYIGHNSIERGINNEYIVRLIDAYRFYYKDPSLASGADTTYFTVFAAHFKAGQGGQNPDDRHVAAEAIMEYVRDNDLQNFMLAGDLNLYAASEPAYQELTDFYDASYNFNDPTGIEGSWHNSSSGNFKLVHSQSTHTGSDPCFSGGGLDDRFDFILLSNSIMDNSNYLEYDSYSYRVIGQDGNRFNSNVVTPSNADVSLNVANALYRVSDHLPVVVNLKAYSRNPSSTHEPEFNKNLIKIQNPVRNKALIIRSSYNRQTTATLYDLTGRKIQDIHIIPGVNNIQLDSKTKKGNYILKINKKESTPFRIVII</sequence>
<dbReference type="Proteomes" id="UP000435357">
    <property type="component" value="Unassembled WGS sequence"/>
</dbReference>
<name>A0A6N6M649_9FLAO</name>
<organism evidence="2 3">
    <name type="scientific">Salibacter halophilus</name>
    <dbReference type="NCBI Taxonomy" id="1803916"/>
    <lineage>
        <taxon>Bacteria</taxon>
        <taxon>Pseudomonadati</taxon>
        <taxon>Bacteroidota</taxon>
        <taxon>Flavobacteriia</taxon>
        <taxon>Flavobacteriales</taxon>
        <taxon>Salibacteraceae</taxon>
        <taxon>Salibacter</taxon>
    </lineage>
</organism>
<dbReference type="PANTHER" id="PTHR11371">
    <property type="entry name" value="DEOXYRIBONUCLEASE"/>
    <property type="match status" value="1"/>
</dbReference>
<proteinExistence type="predicted"/>
<dbReference type="SUPFAM" id="SSF56219">
    <property type="entry name" value="DNase I-like"/>
    <property type="match status" value="1"/>
</dbReference>
<evidence type="ECO:0000313" key="3">
    <source>
        <dbReference type="Proteomes" id="UP000435357"/>
    </source>
</evidence>
<reference evidence="2 3" key="1">
    <citation type="submission" date="2019-09" db="EMBL/GenBank/DDBJ databases">
        <title>Genomes of Cryomorphaceae.</title>
        <authorList>
            <person name="Bowman J.P."/>
        </authorList>
    </citation>
    <scope>NUCLEOTIDE SEQUENCE [LARGE SCALE GENOMIC DNA]</scope>
    <source>
        <strain evidence="2 3">KCTC 52047</strain>
    </source>
</reference>
<keyword evidence="1" id="KW-0732">Signal</keyword>
<dbReference type="InterPro" id="IPR026444">
    <property type="entry name" value="Secre_tail"/>
</dbReference>
<protein>
    <submittedName>
        <fullName evidence="2">T9SS type A sorting domain-containing protein</fullName>
    </submittedName>
</protein>
<accession>A0A6N6M649</accession>
<comment type="caution">
    <text evidence="2">The sequence shown here is derived from an EMBL/GenBank/DDBJ whole genome shotgun (WGS) entry which is preliminary data.</text>
</comment>
<dbReference type="PANTHER" id="PTHR11371:SF31">
    <property type="entry name" value="EXTRACELLULAR NUCLEASE"/>
    <property type="match status" value="1"/>
</dbReference>
<dbReference type="EMBL" id="WACR01000010">
    <property type="protein sequence ID" value="KAB1062837.1"/>
    <property type="molecule type" value="Genomic_DNA"/>
</dbReference>
<gene>
    <name evidence="2" type="ORF">F3059_11665</name>
</gene>
<dbReference type="InterPro" id="IPR036691">
    <property type="entry name" value="Endo/exonu/phosph_ase_sf"/>
</dbReference>
<dbReference type="AlphaFoldDB" id="A0A6N6M649"/>
<evidence type="ECO:0000256" key="1">
    <source>
        <dbReference type="ARBA" id="ARBA00022729"/>
    </source>
</evidence>
<dbReference type="Gene3D" id="3.60.10.10">
    <property type="entry name" value="Endonuclease/exonuclease/phosphatase"/>
    <property type="match status" value="1"/>
</dbReference>